<dbReference type="PANTHER" id="PTHR37751">
    <property type="entry name" value="LOW PROTEIN: M-PHASE INDUCER PHOSPHATASE-LIKE PROTEIN"/>
    <property type="match status" value="1"/>
</dbReference>
<evidence type="ECO:0000259" key="2">
    <source>
        <dbReference type="Pfam" id="PF14309"/>
    </source>
</evidence>
<dbReference type="AlphaFoldDB" id="S8DFL5"/>
<organism evidence="3 4">
    <name type="scientific">Genlisea aurea</name>
    <dbReference type="NCBI Taxonomy" id="192259"/>
    <lineage>
        <taxon>Eukaryota</taxon>
        <taxon>Viridiplantae</taxon>
        <taxon>Streptophyta</taxon>
        <taxon>Embryophyta</taxon>
        <taxon>Tracheophyta</taxon>
        <taxon>Spermatophyta</taxon>
        <taxon>Magnoliopsida</taxon>
        <taxon>eudicotyledons</taxon>
        <taxon>Gunneridae</taxon>
        <taxon>Pentapetalae</taxon>
        <taxon>asterids</taxon>
        <taxon>lamiids</taxon>
        <taxon>Lamiales</taxon>
        <taxon>Lentibulariaceae</taxon>
        <taxon>Genlisea</taxon>
    </lineage>
</organism>
<accession>S8DFL5</accession>
<dbReference type="Proteomes" id="UP000015453">
    <property type="component" value="Unassembled WGS sequence"/>
</dbReference>
<feature type="domain" description="DUF4378" evidence="2">
    <location>
        <begin position="30"/>
        <end position="157"/>
    </location>
</feature>
<protein>
    <recommendedName>
        <fullName evidence="2">DUF4378 domain-containing protein</fullName>
    </recommendedName>
</protein>
<keyword evidence="4" id="KW-1185">Reference proteome</keyword>
<evidence type="ECO:0000256" key="1">
    <source>
        <dbReference type="SAM" id="MobiDB-lite"/>
    </source>
</evidence>
<sequence length="189" mass="21197">AELRYRTSLFSQSDDDDGATTSTAAAECKRYVGRILKRAGLLTNPRRRPLFLSPSIFYYLELFPGVAGGDLSRRCNRRLIFDLVDEILAGARFDSKRWVGFAMDEIWKEIEKLPAAAKCEYVGDVDGRRGWNGTWGEESEGVAREIEGEVVDSLIDETVAVVAGARTKKTTTTRRGKTRRRVARNALMT</sequence>
<evidence type="ECO:0000313" key="3">
    <source>
        <dbReference type="EMBL" id="EPS58177.1"/>
    </source>
</evidence>
<dbReference type="EMBL" id="AUSU01009468">
    <property type="protein sequence ID" value="EPS58177.1"/>
    <property type="molecule type" value="Genomic_DNA"/>
</dbReference>
<proteinExistence type="predicted"/>
<feature type="non-terminal residue" evidence="3">
    <location>
        <position position="1"/>
    </location>
</feature>
<comment type="caution">
    <text evidence="3">The sequence shown here is derived from an EMBL/GenBank/DDBJ whole genome shotgun (WGS) entry which is preliminary data.</text>
</comment>
<dbReference type="InterPro" id="IPR025486">
    <property type="entry name" value="DUF4378"/>
</dbReference>
<dbReference type="PANTHER" id="PTHR37751:SF1">
    <property type="entry name" value="LOW PROTEIN: M-PHASE INDUCER PHOSPHATASE-LIKE PROTEIN"/>
    <property type="match status" value="1"/>
</dbReference>
<evidence type="ECO:0000313" key="4">
    <source>
        <dbReference type="Proteomes" id="UP000015453"/>
    </source>
</evidence>
<feature type="region of interest" description="Disordered" evidence="1">
    <location>
        <begin position="1"/>
        <end position="20"/>
    </location>
</feature>
<reference evidence="3 4" key="1">
    <citation type="journal article" date="2013" name="BMC Genomics">
        <title>The miniature genome of a carnivorous plant Genlisea aurea contains a low number of genes and short non-coding sequences.</title>
        <authorList>
            <person name="Leushkin E.V."/>
            <person name="Sutormin R.A."/>
            <person name="Nabieva E.R."/>
            <person name="Penin A.A."/>
            <person name="Kondrashov A.S."/>
            <person name="Logacheva M.D."/>
        </authorList>
    </citation>
    <scope>NUCLEOTIDE SEQUENCE [LARGE SCALE GENOMIC DNA]</scope>
</reference>
<dbReference type="OrthoDB" id="1939700at2759"/>
<name>S8DFL5_9LAMI</name>
<gene>
    <name evidence="3" type="ORF">M569_16640</name>
</gene>
<dbReference type="Pfam" id="PF14309">
    <property type="entry name" value="DUF4378"/>
    <property type="match status" value="1"/>
</dbReference>